<dbReference type="AlphaFoldDB" id="A0A0N4XNI7"/>
<evidence type="ECO:0000313" key="3">
    <source>
        <dbReference type="Proteomes" id="UP000271162"/>
    </source>
</evidence>
<organism evidence="4">
    <name type="scientific">Nippostrongylus brasiliensis</name>
    <name type="common">Rat hookworm</name>
    <dbReference type="NCBI Taxonomy" id="27835"/>
    <lineage>
        <taxon>Eukaryota</taxon>
        <taxon>Metazoa</taxon>
        <taxon>Ecdysozoa</taxon>
        <taxon>Nematoda</taxon>
        <taxon>Chromadorea</taxon>
        <taxon>Rhabditida</taxon>
        <taxon>Rhabditina</taxon>
        <taxon>Rhabditomorpha</taxon>
        <taxon>Strongyloidea</taxon>
        <taxon>Heligmosomidae</taxon>
        <taxon>Nippostrongylus</taxon>
    </lineage>
</organism>
<accession>A0A0N4XNI7</accession>
<dbReference type="Proteomes" id="UP000271162">
    <property type="component" value="Unassembled WGS sequence"/>
</dbReference>
<dbReference type="GO" id="GO:0016020">
    <property type="term" value="C:membrane"/>
    <property type="evidence" value="ECO:0007669"/>
    <property type="project" value="InterPro"/>
</dbReference>
<dbReference type="WBParaSite" id="NBR_0000408901-mRNA-1">
    <property type="protein sequence ID" value="NBR_0000408901-mRNA-1"/>
    <property type="gene ID" value="NBR_0000408901"/>
</dbReference>
<dbReference type="InterPro" id="IPR006202">
    <property type="entry name" value="Neur_chan_lig-bd"/>
</dbReference>
<keyword evidence="3" id="KW-1185">Reference proteome</keyword>
<dbReference type="EMBL" id="UYSL01007034">
    <property type="protein sequence ID" value="VDL67680.1"/>
    <property type="molecule type" value="Genomic_DNA"/>
</dbReference>
<reference evidence="2 3" key="2">
    <citation type="submission" date="2018-11" db="EMBL/GenBank/DDBJ databases">
        <authorList>
            <consortium name="Pathogen Informatics"/>
        </authorList>
    </citation>
    <scope>NUCLEOTIDE SEQUENCE [LARGE SCALE GENOMIC DNA]</scope>
</reference>
<gene>
    <name evidence="2" type="ORF">NBR_LOCUS4091</name>
</gene>
<dbReference type="Pfam" id="PF02931">
    <property type="entry name" value="Neur_chan_LBD"/>
    <property type="match status" value="1"/>
</dbReference>
<dbReference type="InterPro" id="IPR036734">
    <property type="entry name" value="Neur_chan_lig-bd_sf"/>
</dbReference>
<dbReference type="STRING" id="27835.A0A0N4XNI7"/>
<reference evidence="4" key="1">
    <citation type="submission" date="2017-02" db="UniProtKB">
        <authorList>
            <consortium name="WormBaseParasite"/>
        </authorList>
    </citation>
    <scope>IDENTIFICATION</scope>
</reference>
<dbReference type="SUPFAM" id="SSF63712">
    <property type="entry name" value="Nicotinic receptor ligand binding domain-like"/>
    <property type="match status" value="1"/>
</dbReference>
<protein>
    <submittedName>
        <fullName evidence="4">Neur_chan_LBD domain-containing protein</fullName>
    </submittedName>
</protein>
<name>A0A0N4XNI7_NIPBR</name>
<evidence type="ECO:0000313" key="2">
    <source>
        <dbReference type="EMBL" id="VDL67680.1"/>
    </source>
</evidence>
<proteinExistence type="predicted"/>
<sequence>MVFKAETAPRTTTISLHKNTGGPVLVTVNIYLRSISKIDDVNMEYSAQFTFREEWVDARLAYGRFEDESTEMMERIFDRTLVKFS</sequence>
<evidence type="ECO:0000313" key="4">
    <source>
        <dbReference type="WBParaSite" id="NBR_0000408901-mRNA-1"/>
    </source>
</evidence>
<feature type="domain" description="Neurotransmitter-gated ion-channel ligand-binding" evidence="1">
    <location>
        <begin position="18"/>
        <end position="70"/>
    </location>
</feature>
<dbReference type="Gene3D" id="2.70.170.10">
    <property type="entry name" value="Neurotransmitter-gated ion-channel ligand-binding domain"/>
    <property type="match status" value="1"/>
</dbReference>
<evidence type="ECO:0000259" key="1">
    <source>
        <dbReference type="Pfam" id="PF02931"/>
    </source>
</evidence>
<dbReference type="GO" id="GO:0005230">
    <property type="term" value="F:extracellular ligand-gated monoatomic ion channel activity"/>
    <property type="evidence" value="ECO:0007669"/>
    <property type="project" value="InterPro"/>
</dbReference>